<keyword evidence="3" id="KW-0804">Transcription</keyword>
<dbReference type="EMBL" id="FNAV01000008">
    <property type="protein sequence ID" value="SDE82911.1"/>
    <property type="molecule type" value="Genomic_DNA"/>
</dbReference>
<dbReference type="Proteomes" id="UP000198994">
    <property type="component" value="Unassembled WGS sequence"/>
</dbReference>
<evidence type="ECO:0000256" key="3">
    <source>
        <dbReference type="ARBA" id="ARBA00023163"/>
    </source>
</evidence>
<organism evidence="5 6">
    <name type="scientific">Salipiger thiooxidans</name>
    <dbReference type="NCBI Taxonomy" id="282683"/>
    <lineage>
        <taxon>Bacteria</taxon>
        <taxon>Pseudomonadati</taxon>
        <taxon>Pseudomonadota</taxon>
        <taxon>Alphaproteobacteria</taxon>
        <taxon>Rhodobacterales</taxon>
        <taxon>Roseobacteraceae</taxon>
        <taxon>Salipiger</taxon>
    </lineage>
</organism>
<evidence type="ECO:0000256" key="2">
    <source>
        <dbReference type="ARBA" id="ARBA00023125"/>
    </source>
</evidence>
<dbReference type="GO" id="GO:0003677">
    <property type="term" value="F:DNA binding"/>
    <property type="evidence" value="ECO:0007669"/>
    <property type="project" value="UniProtKB-KW"/>
</dbReference>
<dbReference type="GO" id="GO:0003700">
    <property type="term" value="F:DNA-binding transcription factor activity"/>
    <property type="evidence" value="ECO:0007669"/>
    <property type="project" value="InterPro"/>
</dbReference>
<dbReference type="PROSITE" id="PS01117">
    <property type="entry name" value="HTH_MARR_1"/>
    <property type="match status" value="1"/>
</dbReference>
<accession>A0A1G7G461</accession>
<evidence type="ECO:0000259" key="4">
    <source>
        <dbReference type="PROSITE" id="PS50995"/>
    </source>
</evidence>
<keyword evidence="2 5" id="KW-0238">DNA-binding</keyword>
<dbReference type="Gene3D" id="1.10.10.10">
    <property type="entry name" value="Winged helix-like DNA-binding domain superfamily/Winged helix DNA-binding domain"/>
    <property type="match status" value="1"/>
</dbReference>
<keyword evidence="6" id="KW-1185">Reference proteome</keyword>
<evidence type="ECO:0000313" key="6">
    <source>
        <dbReference type="Proteomes" id="UP000198994"/>
    </source>
</evidence>
<dbReference type="PANTHER" id="PTHR33164:SF57">
    <property type="entry name" value="MARR-FAMILY TRANSCRIPTIONAL REGULATOR"/>
    <property type="match status" value="1"/>
</dbReference>
<dbReference type="STRING" id="282683.SAMN04488105_108111"/>
<protein>
    <submittedName>
        <fullName evidence="5">DNA-binding transcriptional regulator, MarR family</fullName>
    </submittedName>
</protein>
<dbReference type="RefSeq" id="WP_089959945.1">
    <property type="nucleotide sequence ID" value="NZ_FNAV01000008.1"/>
</dbReference>
<dbReference type="InterPro" id="IPR000835">
    <property type="entry name" value="HTH_MarR-typ"/>
</dbReference>
<dbReference type="OrthoDB" id="8906692at2"/>
<sequence>MTFQLDDFLPYRLSVAASQVSRRFAARYGAEAGLTIPEWRVLAHLNHSGQVSVRDIHARVNLDKSMVSRAAARLEGAGYLRKSGHETDRRLVVLELTPEGRALMERLGRIAEAFQAELMAELGEGASVLEEALTRLIAMPAAAVPDAEDDGAAPAA</sequence>
<dbReference type="PANTHER" id="PTHR33164">
    <property type="entry name" value="TRANSCRIPTIONAL REGULATOR, MARR FAMILY"/>
    <property type="match status" value="1"/>
</dbReference>
<dbReference type="Pfam" id="PF01047">
    <property type="entry name" value="MarR"/>
    <property type="match status" value="1"/>
</dbReference>
<dbReference type="AlphaFoldDB" id="A0A1G7G461"/>
<dbReference type="SMART" id="SM00347">
    <property type="entry name" value="HTH_MARR"/>
    <property type="match status" value="1"/>
</dbReference>
<evidence type="ECO:0000256" key="1">
    <source>
        <dbReference type="ARBA" id="ARBA00023015"/>
    </source>
</evidence>
<dbReference type="InterPro" id="IPR023187">
    <property type="entry name" value="Tscrpt_reg_MarR-type_CS"/>
</dbReference>
<evidence type="ECO:0000313" key="5">
    <source>
        <dbReference type="EMBL" id="SDE82911.1"/>
    </source>
</evidence>
<feature type="domain" description="HTH marR-type" evidence="4">
    <location>
        <begin position="1"/>
        <end position="138"/>
    </location>
</feature>
<dbReference type="InterPro" id="IPR039422">
    <property type="entry name" value="MarR/SlyA-like"/>
</dbReference>
<gene>
    <name evidence="5" type="ORF">SAMN04488105_108111</name>
</gene>
<name>A0A1G7G461_9RHOB</name>
<dbReference type="PROSITE" id="PS50995">
    <property type="entry name" value="HTH_MARR_2"/>
    <property type="match status" value="1"/>
</dbReference>
<dbReference type="GO" id="GO:0006950">
    <property type="term" value="P:response to stress"/>
    <property type="evidence" value="ECO:0007669"/>
    <property type="project" value="TreeGrafter"/>
</dbReference>
<dbReference type="InterPro" id="IPR036388">
    <property type="entry name" value="WH-like_DNA-bd_sf"/>
</dbReference>
<keyword evidence="1" id="KW-0805">Transcription regulation</keyword>
<dbReference type="SUPFAM" id="SSF46785">
    <property type="entry name" value="Winged helix' DNA-binding domain"/>
    <property type="match status" value="1"/>
</dbReference>
<dbReference type="InterPro" id="IPR036390">
    <property type="entry name" value="WH_DNA-bd_sf"/>
</dbReference>
<proteinExistence type="predicted"/>
<reference evidence="6" key="1">
    <citation type="submission" date="2016-10" db="EMBL/GenBank/DDBJ databases">
        <authorList>
            <person name="Varghese N."/>
            <person name="Submissions S."/>
        </authorList>
    </citation>
    <scope>NUCLEOTIDE SEQUENCE [LARGE SCALE GENOMIC DNA]</scope>
    <source>
        <strain evidence="6">DSM 10146</strain>
    </source>
</reference>